<protein>
    <submittedName>
        <fullName evidence="1">Uncharacterized protein</fullName>
    </submittedName>
</protein>
<name>A0A261WAH5_9PSED</name>
<organism evidence="1 2">
    <name type="scientific">Pseudomonas avellanae</name>
    <dbReference type="NCBI Taxonomy" id="46257"/>
    <lineage>
        <taxon>Bacteria</taxon>
        <taxon>Pseudomonadati</taxon>
        <taxon>Pseudomonadota</taxon>
        <taxon>Gammaproteobacteria</taxon>
        <taxon>Pseudomonadales</taxon>
        <taxon>Pseudomonadaceae</taxon>
        <taxon>Pseudomonas</taxon>
    </lineage>
</organism>
<dbReference type="AlphaFoldDB" id="A0A261WAH5"/>
<accession>A0A261WAH5</accession>
<evidence type="ECO:0000313" key="1">
    <source>
        <dbReference type="EMBL" id="OZI83131.1"/>
    </source>
</evidence>
<comment type="caution">
    <text evidence="1">The sequence shown here is derived from an EMBL/GenBank/DDBJ whole genome shotgun (WGS) entry which is preliminary data.</text>
</comment>
<sequence>MPTQYLRVYADSQYCEHHLAAQPKPNQCKTCESHLMSDSANVIDFNLYRKRRQARATAELMWAMYVVRASVSSFTFAVASTSSETRQA</sequence>
<dbReference type="Proteomes" id="UP000217163">
    <property type="component" value="Unassembled WGS sequence"/>
</dbReference>
<dbReference type="EMBL" id="NKQU01000647">
    <property type="protein sequence ID" value="OZI83131.1"/>
    <property type="molecule type" value="Genomic_DNA"/>
</dbReference>
<evidence type="ECO:0000313" key="2">
    <source>
        <dbReference type="Proteomes" id="UP000217163"/>
    </source>
</evidence>
<reference evidence="2" key="1">
    <citation type="journal article" date="2016" name="Sci. Rep.">
        <title>Genome analysis of the kiwifruit canker pathogen Pseudomonas syringae pv. actinidiae biovar 5.</title>
        <authorList>
            <person name="Fujikawa T."/>
            <person name="Sawada H."/>
        </authorList>
    </citation>
    <scope>NUCLEOTIDE SEQUENCE [LARGE SCALE GENOMIC DNA]</scope>
    <source>
        <strain evidence="2">MAFF 212061</strain>
    </source>
</reference>
<proteinExistence type="predicted"/>
<gene>
    <name evidence="1" type="ORF">CFN58_33285</name>
</gene>